<accession>A0A0F3GXM1</accession>
<proteinExistence type="predicted"/>
<dbReference type="Proteomes" id="UP000033423">
    <property type="component" value="Unassembled WGS sequence"/>
</dbReference>
<reference evidence="1 2" key="1">
    <citation type="submission" date="2015-02" db="EMBL/GenBank/DDBJ databases">
        <title>Single-cell genomics of uncultivated deep-branching MTB reveals a conserved set of magnetosome genes.</title>
        <authorList>
            <person name="Kolinko S."/>
            <person name="Richter M."/>
            <person name="Glockner F.O."/>
            <person name="Brachmann A."/>
            <person name="Schuler D."/>
        </authorList>
    </citation>
    <scope>NUCLEOTIDE SEQUENCE [LARGE SCALE GENOMIC DNA]</scope>
    <source>
        <strain evidence="1">TM-1</strain>
    </source>
</reference>
<gene>
    <name evidence="1" type="ORF">MBAV_001199</name>
</gene>
<dbReference type="SUPFAM" id="SSF54285">
    <property type="entry name" value="MoaD/ThiS"/>
    <property type="match status" value="1"/>
</dbReference>
<organism evidence="1 2">
    <name type="scientific">Candidatus Magnetobacterium bavaricum</name>
    <dbReference type="NCBI Taxonomy" id="29290"/>
    <lineage>
        <taxon>Bacteria</taxon>
        <taxon>Pseudomonadati</taxon>
        <taxon>Nitrospirota</taxon>
        <taxon>Thermodesulfovibrionia</taxon>
        <taxon>Thermodesulfovibrionales</taxon>
        <taxon>Candidatus Magnetobacteriaceae</taxon>
        <taxon>Candidatus Magnetobacterium</taxon>
    </lineage>
</organism>
<dbReference type="InterPro" id="IPR012675">
    <property type="entry name" value="Beta-grasp_dom_sf"/>
</dbReference>
<dbReference type="InterPro" id="IPR016155">
    <property type="entry name" value="Mopterin_synth/thiamin_S_b"/>
</dbReference>
<dbReference type="PANTHER" id="PTHR34472">
    <property type="entry name" value="SULFUR CARRIER PROTEIN THIS"/>
    <property type="match status" value="1"/>
</dbReference>
<comment type="caution">
    <text evidence="1">The sequence shown here is derived from an EMBL/GenBank/DDBJ whole genome shotgun (WGS) entry which is preliminary data.</text>
</comment>
<dbReference type="PANTHER" id="PTHR34472:SF1">
    <property type="entry name" value="SULFUR CARRIER PROTEIN THIS"/>
    <property type="match status" value="1"/>
</dbReference>
<dbReference type="AlphaFoldDB" id="A0A0F3GXM1"/>
<dbReference type="InterPro" id="IPR003749">
    <property type="entry name" value="ThiS/MoaD-like"/>
</dbReference>
<evidence type="ECO:0000313" key="2">
    <source>
        <dbReference type="Proteomes" id="UP000033423"/>
    </source>
</evidence>
<dbReference type="Pfam" id="PF02597">
    <property type="entry name" value="ThiS"/>
    <property type="match status" value="1"/>
</dbReference>
<keyword evidence="2" id="KW-1185">Reference proteome</keyword>
<sequence>MTFSPAFLDNKAMQIKLNGEDFVFEGGATVGQLLQAIGVQSQAVAVEVNLHIVRRSEHQMHELKEGDSVEVVNFVGGG</sequence>
<dbReference type="Gene3D" id="3.10.20.30">
    <property type="match status" value="1"/>
</dbReference>
<name>A0A0F3GXM1_9BACT</name>
<protein>
    <submittedName>
        <fullName evidence="1">ThiS, thiamine-biosynthesis</fullName>
    </submittedName>
</protein>
<dbReference type="EMBL" id="LACI01000532">
    <property type="protein sequence ID" value="KJU86610.1"/>
    <property type="molecule type" value="Genomic_DNA"/>
</dbReference>
<dbReference type="NCBIfam" id="TIGR01683">
    <property type="entry name" value="thiS"/>
    <property type="match status" value="1"/>
</dbReference>
<evidence type="ECO:0000313" key="1">
    <source>
        <dbReference type="EMBL" id="KJU86610.1"/>
    </source>
</evidence>
<dbReference type="InterPro" id="IPR010035">
    <property type="entry name" value="Thi_S"/>
</dbReference>
<dbReference type="CDD" id="cd00565">
    <property type="entry name" value="Ubl_ThiS"/>
    <property type="match status" value="1"/>
</dbReference>